<evidence type="ECO:0000256" key="1">
    <source>
        <dbReference type="ARBA" id="ARBA00004123"/>
    </source>
</evidence>
<keyword evidence="4" id="KW-0804">Transcription</keyword>
<gene>
    <name evidence="9" type="ORF">RchiOBHm_Chr2g0147681</name>
</gene>
<evidence type="ECO:0000256" key="6">
    <source>
        <dbReference type="SAM" id="Coils"/>
    </source>
</evidence>
<keyword evidence="6" id="KW-0175">Coiled coil</keyword>
<feature type="compositionally biased region" description="Polar residues" evidence="7">
    <location>
        <begin position="1"/>
        <end position="10"/>
    </location>
</feature>
<dbReference type="GO" id="GO:0046983">
    <property type="term" value="F:protein dimerization activity"/>
    <property type="evidence" value="ECO:0007669"/>
    <property type="project" value="InterPro"/>
</dbReference>
<keyword evidence="5" id="KW-0539">Nucleus</keyword>
<evidence type="ECO:0000256" key="3">
    <source>
        <dbReference type="ARBA" id="ARBA00023125"/>
    </source>
</evidence>
<proteinExistence type="predicted"/>
<evidence type="ECO:0000259" key="8">
    <source>
        <dbReference type="PROSITE" id="PS50066"/>
    </source>
</evidence>
<keyword evidence="3" id="KW-0238">DNA-binding</keyword>
<accession>A0A2P6RZ65</accession>
<evidence type="ECO:0000256" key="7">
    <source>
        <dbReference type="SAM" id="MobiDB-lite"/>
    </source>
</evidence>
<reference evidence="9 10" key="1">
    <citation type="journal article" date="2018" name="Nat. Genet.">
        <title>The Rosa genome provides new insights in the design of modern roses.</title>
        <authorList>
            <person name="Bendahmane M."/>
        </authorList>
    </citation>
    <scope>NUCLEOTIDE SEQUENCE [LARGE SCALE GENOMIC DNA]</scope>
    <source>
        <strain evidence="10">cv. Old Blush</strain>
    </source>
</reference>
<dbReference type="Pfam" id="PF00319">
    <property type="entry name" value="SRF-TF"/>
    <property type="match status" value="1"/>
</dbReference>
<comment type="caution">
    <text evidence="9">The sequence shown here is derived from an EMBL/GenBank/DDBJ whole genome shotgun (WGS) entry which is preliminary data.</text>
</comment>
<dbReference type="InterPro" id="IPR002100">
    <property type="entry name" value="TF_MADSbox"/>
</dbReference>
<organism evidence="9 10">
    <name type="scientific">Rosa chinensis</name>
    <name type="common">China rose</name>
    <dbReference type="NCBI Taxonomy" id="74649"/>
    <lineage>
        <taxon>Eukaryota</taxon>
        <taxon>Viridiplantae</taxon>
        <taxon>Streptophyta</taxon>
        <taxon>Embryophyta</taxon>
        <taxon>Tracheophyta</taxon>
        <taxon>Spermatophyta</taxon>
        <taxon>Magnoliopsida</taxon>
        <taxon>eudicotyledons</taxon>
        <taxon>Gunneridae</taxon>
        <taxon>Pentapetalae</taxon>
        <taxon>rosids</taxon>
        <taxon>fabids</taxon>
        <taxon>Rosales</taxon>
        <taxon>Rosaceae</taxon>
        <taxon>Rosoideae</taxon>
        <taxon>Rosoideae incertae sedis</taxon>
        <taxon>Rosa</taxon>
    </lineage>
</organism>
<dbReference type="SMART" id="SM00432">
    <property type="entry name" value="MADS"/>
    <property type="match status" value="1"/>
</dbReference>
<comment type="subcellular location">
    <subcellularLocation>
        <location evidence="1">Nucleus</location>
    </subcellularLocation>
</comment>
<protein>
    <submittedName>
        <fullName evidence="9">Putative transcription factor MADS-type1 family</fullName>
    </submittedName>
</protein>
<keyword evidence="2" id="KW-0805">Transcription regulation</keyword>
<dbReference type="OMA" id="TMVPPMP"/>
<dbReference type="EMBL" id="PDCK01000040">
    <property type="protein sequence ID" value="PRQ51728.1"/>
    <property type="molecule type" value="Genomic_DNA"/>
</dbReference>
<keyword evidence="10" id="KW-1185">Reference proteome</keyword>
<dbReference type="PANTHER" id="PTHR11945">
    <property type="entry name" value="MADS BOX PROTEIN"/>
    <property type="match status" value="1"/>
</dbReference>
<dbReference type="SUPFAM" id="SSF55455">
    <property type="entry name" value="SRF-like"/>
    <property type="match status" value="1"/>
</dbReference>
<evidence type="ECO:0000313" key="10">
    <source>
        <dbReference type="Proteomes" id="UP000238479"/>
    </source>
</evidence>
<dbReference type="STRING" id="74649.A0A2P6RZ65"/>
<feature type="domain" description="MADS-box" evidence="8">
    <location>
        <begin position="31"/>
        <end position="91"/>
    </location>
</feature>
<dbReference type="PRINTS" id="PR00404">
    <property type="entry name" value="MADSDOMAIN"/>
</dbReference>
<dbReference type="AlphaFoldDB" id="A0A2P6RZ65"/>
<dbReference type="InterPro" id="IPR036879">
    <property type="entry name" value="TF_MADSbox_sf"/>
</dbReference>
<dbReference type="GO" id="GO:0000981">
    <property type="term" value="F:DNA-binding transcription factor activity, RNA polymerase II-specific"/>
    <property type="evidence" value="ECO:0007669"/>
    <property type="project" value="TreeGrafter"/>
</dbReference>
<dbReference type="Gene3D" id="3.40.1810.10">
    <property type="entry name" value="Transcription factor, MADS-box"/>
    <property type="match status" value="1"/>
</dbReference>
<dbReference type="GO" id="GO:0000978">
    <property type="term" value="F:RNA polymerase II cis-regulatory region sequence-specific DNA binding"/>
    <property type="evidence" value="ECO:0007669"/>
    <property type="project" value="TreeGrafter"/>
</dbReference>
<dbReference type="Proteomes" id="UP000238479">
    <property type="component" value="Chromosome 2"/>
</dbReference>
<sequence length="232" mass="26174">MAEPNNNNVLLSPVDESNNNNVLPPPVKKTKGRRRVEIKKVEAASNRHVTFSKRKKGLFNKAAELSLLTGAETAAIVVSGNGRMFGFGSSSCDAVIHRYLAESNPQAAREPDRRNKNDAVNSANLAKLRQQLLEARRQLEEEKKLAVMIQQRKQVAAVAGPAELWWEEEMIDQNPKELESYSEALHRLKSDVERRAQQKIMNLPCRYTSLMDGRVVMGENFMNNNNTNMNNM</sequence>
<evidence type="ECO:0000256" key="2">
    <source>
        <dbReference type="ARBA" id="ARBA00023015"/>
    </source>
</evidence>
<name>A0A2P6RZ65_ROSCH</name>
<evidence type="ECO:0000256" key="5">
    <source>
        <dbReference type="ARBA" id="ARBA00023242"/>
    </source>
</evidence>
<evidence type="ECO:0000313" key="9">
    <source>
        <dbReference type="EMBL" id="PRQ51728.1"/>
    </source>
</evidence>
<dbReference type="OrthoDB" id="1160742at2759"/>
<dbReference type="PROSITE" id="PS50066">
    <property type="entry name" value="MADS_BOX_2"/>
    <property type="match status" value="1"/>
</dbReference>
<feature type="coiled-coil region" evidence="6">
    <location>
        <begin position="122"/>
        <end position="152"/>
    </location>
</feature>
<dbReference type="Gramene" id="PRQ51728">
    <property type="protein sequence ID" value="PRQ51728"/>
    <property type="gene ID" value="RchiOBHm_Chr2g0147681"/>
</dbReference>
<evidence type="ECO:0000256" key="4">
    <source>
        <dbReference type="ARBA" id="ARBA00023163"/>
    </source>
</evidence>
<feature type="region of interest" description="Disordered" evidence="7">
    <location>
        <begin position="1"/>
        <end position="30"/>
    </location>
</feature>
<dbReference type="GO" id="GO:0005634">
    <property type="term" value="C:nucleus"/>
    <property type="evidence" value="ECO:0007669"/>
    <property type="project" value="UniProtKB-SubCell"/>
</dbReference>
<dbReference type="PANTHER" id="PTHR11945:SF405">
    <property type="entry name" value="MADS-BOX TRANSCRIPTION FACTOR FAMILY PROTEIN"/>
    <property type="match status" value="1"/>
</dbReference>